<evidence type="ECO:0000256" key="1">
    <source>
        <dbReference type="SAM" id="SignalP"/>
    </source>
</evidence>
<sequence length="67" mass="7216">MKRWRLLGLIVMVAALASSSARAQVPPHQPGTICFTPYFWCWAQPPGPPGAYCGCPGPYGWVQGILG</sequence>
<dbReference type="Proteomes" id="UP000269692">
    <property type="component" value="Unassembled WGS sequence"/>
</dbReference>
<feature type="chain" id="PRO_5018110293" description="Secreted protein" evidence="1">
    <location>
        <begin position="24"/>
        <end position="67"/>
    </location>
</feature>
<dbReference type="AlphaFoldDB" id="A0A3L7AGB7"/>
<evidence type="ECO:0000313" key="3">
    <source>
        <dbReference type="Proteomes" id="UP000269692"/>
    </source>
</evidence>
<protein>
    <recommendedName>
        <fullName evidence="4">Secreted protein</fullName>
    </recommendedName>
</protein>
<comment type="caution">
    <text evidence="2">The sequence shown here is derived from an EMBL/GenBank/DDBJ whole genome shotgun (WGS) entry which is preliminary data.</text>
</comment>
<organism evidence="2 3">
    <name type="scientific">Xanthobacter tagetidis</name>
    <dbReference type="NCBI Taxonomy" id="60216"/>
    <lineage>
        <taxon>Bacteria</taxon>
        <taxon>Pseudomonadati</taxon>
        <taxon>Pseudomonadota</taxon>
        <taxon>Alphaproteobacteria</taxon>
        <taxon>Hyphomicrobiales</taxon>
        <taxon>Xanthobacteraceae</taxon>
        <taxon>Xanthobacter</taxon>
    </lineage>
</organism>
<keyword evidence="1" id="KW-0732">Signal</keyword>
<reference evidence="2 3" key="1">
    <citation type="submission" date="2018-10" db="EMBL/GenBank/DDBJ databases">
        <title>Xanthobacter tagetidis genome sequencing and assembly.</title>
        <authorList>
            <person name="Maclea K.S."/>
            <person name="Goen A.E."/>
            <person name="Fatima S.A."/>
        </authorList>
    </citation>
    <scope>NUCLEOTIDE SEQUENCE [LARGE SCALE GENOMIC DNA]</scope>
    <source>
        <strain evidence="2 3">ATCC 700314</strain>
    </source>
</reference>
<evidence type="ECO:0008006" key="4">
    <source>
        <dbReference type="Google" id="ProtNLM"/>
    </source>
</evidence>
<feature type="signal peptide" evidence="1">
    <location>
        <begin position="1"/>
        <end position="23"/>
    </location>
</feature>
<gene>
    <name evidence="2" type="ORF">D9R14_09505</name>
</gene>
<accession>A0A3L7AGB7</accession>
<keyword evidence="3" id="KW-1185">Reference proteome</keyword>
<dbReference type="EMBL" id="RCTF01000006">
    <property type="protein sequence ID" value="RLP79064.1"/>
    <property type="molecule type" value="Genomic_DNA"/>
</dbReference>
<evidence type="ECO:0000313" key="2">
    <source>
        <dbReference type="EMBL" id="RLP79064.1"/>
    </source>
</evidence>
<proteinExistence type="predicted"/>
<name>A0A3L7AGB7_9HYPH</name>